<keyword evidence="3" id="KW-0862">Zinc</keyword>
<dbReference type="InterPro" id="IPR004910">
    <property type="entry name" value="Yippee/Mis18/Cereblon"/>
</dbReference>
<accession>A0A1Y1IRS2</accession>
<keyword evidence="7" id="KW-1185">Reference proteome</keyword>
<organism evidence="6 7">
    <name type="scientific">Klebsormidium nitens</name>
    <name type="common">Green alga</name>
    <name type="synonym">Ulothrix nitens</name>
    <dbReference type="NCBI Taxonomy" id="105231"/>
    <lineage>
        <taxon>Eukaryota</taxon>
        <taxon>Viridiplantae</taxon>
        <taxon>Streptophyta</taxon>
        <taxon>Klebsormidiophyceae</taxon>
        <taxon>Klebsormidiales</taxon>
        <taxon>Klebsormidiaceae</taxon>
        <taxon>Klebsormidium</taxon>
    </lineage>
</organism>
<evidence type="ECO:0000256" key="3">
    <source>
        <dbReference type="ARBA" id="ARBA00022833"/>
    </source>
</evidence>
<dbReference type="GO" id="GO:0046872">
    <property type="term" value="F:metal ion binding"/>
    <property type="evidence" value="ECO:0007669"/>
    <property type="project" value="UniProtKB-KW"/>
</dbReference>
<dbReference type="OMA" id="HLAFKGH"/>
<dbReference type="Proteomes" id="UP000054558">
    <property type="component" value="Unassembled WGS sequence"/>
</dbReference>
<dbReference type="AlphaFoldDB" id="A0A1Y1IRS2"/>
<dbReference type="Pfam" id="PF03226">
    <property type="entry name" value="Yippee-Mis18"/>
    <property type="match status" value="1"/>
</dbReference>
<reference evidence="6 7" key="1">
    <citation type="journal article" date="2014" name="Nat. Commun.">
        <title>Klebsormidium flaccidum genome reveals primary factors for plant terrestrial adaptation.</title>
        <authorList>
            <person name="Hori K."/>
            <person name="Maruyama F."/>
            <person name="Fujisawa T."/>
            <person name="Togashi T."/>
            <person name="Yamamoto N."/>
            <person name="Seo M."/>
            <person name="Sato S."/>
            <person name="Yamada T."/>
            <person name="Mori H."/>
            <person name="Tajima N."/>
            <person name="Moriyama T."/>
            <person name="Ikeuchi M."/>
            <person name="Watanabe M."/>
            <person name="Wada H."/>
            <person name="Kobayashi K."/>
            <person name="Saito M."/>
            <person name="Masuda T."/>
            <person name="Sasaki-Sekimoto Y."/>
            <person name="Mashiguchi K."/>
            <person name="Awai K."/>
            <person name="Shimojima M."/>
            <person name="Masuda S."/>
            <person name="Iwai M."/>
            <person name="Nobusawa T."/>
            <person name="Narise T."/>
            <person name="Kondo S."/>
            <person name="Saito H."/>
            <person name="Sato R."/>
            <person name="Murakawa M."/>
            <person name="Ihara Y."/>
            <person name="Oshima-Yamada Y."/>
            <person name="Ohtaka K."/>
            <person name="Satoh M."/>
            <person name="Sonobe K."/>
            <person name="Ishii M."/>
            <person name="Ohtani R."/>
            <person name="Kanamori-Sato M."/>
            <person name="Honoki R."/>
            <person name="Miyazaki D."/>
            <person name="Mochizuki H."/>
            <person name="Umetsu J."/>
            <person name="Higashi K."/>
            <person name="Shibata D."/>
            <person name="Kamiya Y."/>
            <person name="Sato N."/>
            <person name="Nakamura Y."/>
            <person name="Tabata S."/>
            <person name="Ida S."/>
            <person name="Kurokawa K."/>
            <person name="Ohta H."/>
        </authorList>
    </citation>
    <scope>NUCLEOTIDE SEQUENCE [LARGE SCALE GENOMIC DNA]</scope>
    <source>
        <strain evidence="6 7">NIES-2285</strain>
    </source>
</reference>
<evidence type="ECO:0000313" key="7">
    <source>
        <dbReference type="Proteomes" id="UP000054558"/>
    </source>
</evidence>
<dbReference type="OrthoDB" id="6407410at2759"/>
<evidence type="ECO:0000256" key="4">
    <source>
        <dbReference type="RuleBase" id="RU110713"/>
    </source>
</evidence>
<dbReference type="InterPro" id="IPR039058">
    <property type="entry name" value="Yippee_fam"/>
</dbReference>
<comment type="similarity">
    <text evidence="1 4">Belongs to the yippee family.</text>
</comment>
<dbReference type="EMBL" id="DF237838">
    <property type="protein sequence ID" value="GAQ91951.1"/>
    <property type="molecule type" value="Genomic_DNA"/>
</dbReference>
<evidence type="ECO:0000256" key="1">
    <source>
        <dbReference type="ARBA" id="ARBA00005613"/>
    </source>
</evidence>
<sequence>MEGHVPSAALVGVSRLANTGSLQVLLVGELPIDMGRIFRQYLNGPRIYSCSNCRCHSADHDEIISKQFQGRYGRAYLFNSVVNVTLGPKEDRHLTTGLHTVADIYCSCCQQILGWKYEQAYDESQKYKEGKYIIEKARMMKENW</sequence>
<evidence type="ECO:0000259" key="5">
    <source>
        <dbReference type="PROSITE" id="PS51792"/>
    </source>
</evidence>
<evidence type="ECO:0000313" key="6">
    <source>
        <dbReference type="EMBL" id="GAQ91951.1"/>
    </source>
</evidence>
<protein>
    <recommendedName>
        <fullName evidence="4">Protein yippee-like</fullName>
    </recommendedName>
</protein>
<proteinExistence type="inferred from homology"/>
<dbReference type="STRING" id="105231.A0A1Y1IRS2"/>
<dbReference type="PROSITE" id="PS51792">
    <property type="entry name" value="YIPPEE"/>
    <property type="match status" value="1"/>
</dbReference>
<dbReference type="PANTHER" id="PTHR13848">
    <property type="entry name" value="PROTEIN YIPPEE-LIKE CG15309-RELATED"/>
    <property type="match status" value="1"/>
</dbReference>
<gene>
    <name evidence="6" type="ORF">KFL_008890030</name>
</gene>
<name>A0A1Y1IRS2_KLENI</name>
<evidence type="ECO:0000256" key="2">
    <source>
        <dbReference type="ARBA" id="ARBA00022723"/>
    </source>
</evidence>
<dbReference type="InterPro" id="IPR034751">
    <property type="entry name" value="Yippee"/>
</dbReference>
<feature type="domain" description="Yippee" evidence="5">
    <location>
        <begin position="46"/>
        <end position="143"/>
    </location>
</feature>
<keyword evidence="2" id="KW-0479">Metal-binding</keyword>